<feature type="domain" description="UspA" evidence="2">
    <location>
        <begin position="149"/>
        <end position="289"/>
    </location>
</feature>
<dbReference type="AlphaFoldDB" id="A0A1M5SIT7"/>
<gene>
    <name evidence="3" type="ORF">SAMN05443636_2478</name>
</gene>
<dbReference type="PANTHER" id="PTHR46268">
    <property type="entry name" value="STRESS RESPONSE PROTEIN NHAX"/>
    <property type="match status" value="1"/>
</dbReference>
<proteinExistence type="inferred from homology"/>
<evidence type="ECO:0000259" key="2">
    <source>
        <dbReference type="Pfam" id="PF00582"/>
    </source>
</evidence>
<dbReference type="Proteomes" id="UP000184357">
    <property type="component" value="Unassembled WGS sequence"/>
</dbReference>
<evidence type="ECO:0000313" key="4">
    <source>
        <dbReference type="Proteomes" id="UP000184357"/>
    </source>
</evidence>
<dbReference type="Gene3D" id="3.40.50.620">
    <property type="entry name" value="HUPs"/>
    <property type="match status" value="2"/>
</dbReference>
<keyword evidence="4" id="KW-1185">Reference proteome</keyword>
<evidence type="ECO:0000313" key="3">
    <source>
        <dbReference type="EMBL" id="SHH38320.1"/>
    </source>
</evidence>
<feature type="domain" description="UspA" evidence="2">
    <location>
        <begin position="1"/>
        <end position="138"/>
    </location>
</feature>
<reference evidence="3 4" key="1">
    <citation type="submission" date="2016-11" db="EMBL/GenBank/DDBJ databases">
        <authorList>
            <person name="Jaros S."/>
            <person name="Januszkiewicz K."/>
            <person name="Wedrychowicz H."/>
        </authorList>
    </citation>
    <scope>NUCLEOTIDE SEQUENCE [LARGE SCALE GENOMIC DNA]</scope>
    <source>
        <strain evidence="3 4">DSM 9297</strain>
    </source>
</reference>
<dbReference type="PANTHER" id="PTHR46268:SF6">
    <property type="entry name" value="UNIVERSAL STRESS PROTEIN UP12"/>
    <property type="match status" value="1"/>
</dbReference>
<organism evidence="3 4">
    <name type="scientific">Halobaculum gomorrense</name>
    <dbReference type="NCBI Taxonomy" id="43928"/>
    <lineage>
        <taxon>Archaea</taxon>
        <taxon>Methanobacteriati</taxon>
        <taxon>Methanobacteriota</taxon>
        <taxon>Stenosarchaea group</taxon>
        <taxon>Halobacteria</taxon>
        <taxon>Halobacteriales</taxon>
        <taxon>Haloferacaceae</taxon>
        <taxon>Halobaculum</taxon>
    </lineage>
</organism>
<accession>A0A1M5SIT7</accession>
<dbReference type="OrthoDB" id="105697at2157"/>
<dbReference type="InterPro" id="IPR014729">
    <property type="entry name" value="Rossmann-like_a/b/a_fold"/>
</dbReference>
<dbReference type="InterPro" id="IPR006016">
    <property type="entry name" value="UspA"/>
</dbReference>
<dbReference type="PRINTS" id="PR01438">
    <property type="entry name" value="UNVRSLSTRESS"/>
</dbReference>
<dbReference type="RefSeq" id="WP_073309996.1">
    <property type="nucleotide sequence ID" value="NZ_FQWV01000006.1"/>
</dbReference>
<dbReference type="Pfam" id="PF00582">
    <property type="entry name" value="Usp"/>
    <property type="match status" value="2"/>
</dbReference>
<protein>
    <submittedName>
        <fullName evidence="3">Nucleotide-binding universal stress protein, UspA family</fullName>
    </submittedName>
</protein>
<sequence length="296" mass="30663">MYDDILFPYDGSDGASDALDHVAAIASWCDATVHVLYVADTNRDSVTVVGGEAVDSLVTRGEETVDEARAALTARGVDHEAEVAQGGPARTIVDYAERYGLDLIAMPTNGRKGLSRRILGSVTEKVVRLSPVPVLAVRMADDERLSFPYEDVLVPTDGSRRASAAVDHGIALAGALDARVHALSVVDDSLLGGLGLENDPDADGADDAEAAATDVVDAVAADAEAAGVREATASVVRGDLAEEIRAYVEANGVDAVVMGTTGRRGTERILLGSVAEKTVRTAPVPVLTVGAGTDEE</sequence>
<name>A0A1M5SIT7_9EURY</name>
<dbReference type="STRING" id="43928.SAMN05443636_2478"/>
<dbReference type="InterPro" id="IPR006015">
    <property type="entry name" value="Universal_stress_UspA"/>
</dbReference>
<dbReference type="EMBL" id="FQWV01000006">
    <property type="protein sequence ID" value="SHH38320.1"/>
    <property type="molecule type" value="Genomic_DNA"/>
</dbReference>
<evidence type="ECO:0000256" key="1">
    <source>
        <dbReference type="ARBA" id="ARBA00008791"/>
    </source>
</evidence>
<dbReference type="SUPFAM" id="SSF52402">
    <property type="entry name" value="Adenine nucleotide alpha hydrolases-like"/>
    <property type="match status" value="2"/>
</dbReference>
<comment type="similarity">
    <text evidence="1">Belongs to the universal stress protein A family.</text>
</comment>
<dbReference type="CDD" id="cd00293">
    <property type="entry name" value="USP-like"/>
    <property type="match status" value="2"/>
</dbReference>